<keyword evidence="2 6" id="KW-0812">Transmembrane</keyword>
<dbReference type="GO" id="GO:0005506">
    <property type="term" value="F:iron ion binding"/>
    <property type="evidence" value="ECO:0007669"/>
    <property type="project" value="InterPro"/>
</dbReference>
<dbReference type="HOGENOM" id="CLU_047036_3_0_1"/>
<evidence type="ECO:0000259" key="7">
    <source>
        <dbReference type="Pfam" id="PF04116"/>
    </source>
</evidence>
<feature type="transmembrane region" description="Helical" evidence="6">
    <location>
        <begin position="78"/>
        <end position="104"/>
    </location>
</feature>
<evidence type="ECO:0000313" key="10">
    <source>
        <dbReference type="Proteomes" id="UP000027002"/>
    </source>
</evidence>
<reference evidence="11" key="2">
    <citation type="journal article" date="2016" name="Genome Announc.">
        <title>Genome sequence of Ustilaginoidea virens IPU010, a rice pathogenic fungus causing false smut.</title>
        <authorList>
            <person name="Kumagai T."/>
            <person name="Ishii T."/>
            <person name="Terai G."/>
            <person name="Umemura M."/>
            <person name="Machida M."/>
            <person name="Asai K."/>
        </authorList>
    </citation>
    <scope>NUCLEOTIDE SEQUENCE [LARGE SCALE GENOMIC DNA]</scope>
    <source>
        <strain evidence="11">IPU010</strain>
    </source>
</reference>
<dbReference type="OrthoDB" id="6354873at2759"/>
<feature type="transmembrane region" description="Helical" evidence="6">
    <location>
        <begin position="165"/>
        <end position="183"/>
    </location>
</feature>
<protein>
    <recommendedName>
        <fullName evidence="7">Fatty acid hydroxylase domain-containing protein</fullName>
    </recommendedName>
</protein>
<dbReference type="EMBL" id="CP072759">
    <property type="protein sequence ID" value="QUC23975.1"/>
    <property type="molecule type" value="Genomic_DNA"/>
</dbReference>
<keyword evidence="3 6" id="KW-1133">Transmembrane helix</keyword>
<dbReference type="Proteomes" id="UP000027002">
    <property type="component" value="Chromosome 7"/>
</dbReference>
<evidence type="ECO:0000256" key="5">
    <source>
        <dbReference type="SAM" id="MobiDB-lite"/>
    </source>
</evidence>
<dbReference type="GO" id="GO:0008610">
    <property type="term" value="P:lipid biosynthetic process"/>
    <property type="evidence" value="ECO:0007669"/>
    <property type="project" value="InterPro"/>
</dbReference>
<evidence type="ECO:0000256" key="6">
    <source>
        <dbReference type="SAM" id="Phobius"/>
    </source>
</evidence>
<evidence type="ECO:0000313" key="8">
    <source>
        <dbReference type="EMBL" id="GAO16265.1"/>
    </source>
</evidence>
<reference evidence="8" key="1">
    <citation type="journal article" date="2016" name="Genome Announc.">
        <title>Genome Sequence of Ustilaginoidea virens IPU010, a Rice Pathogenic Fungus Causing False Smut.</title>
        <authorList>
            <person name="Kumagai T."/>
            <person name="Ishii T."/>
            <person name="Terai G."/>
            <person name="Umemura M."/>
            <person name="Machida M."/>
            <person name="Asai K."/>
        </authorList>
    </citation>
    <scope>NUCLEOTIDE SEQUENCE [LARGE SCALE GENOMIC DNA]</scope>
    <source>
        <strain evidence="8">IPU010</strain>
    </source>
</reference>
<dbReference type="GeneID" id="66068993"/>
<keyword evidence="10" id="KW-1185">Reference proteome</keyword>
<dbReference type="RefSeq" id="XP_043001648.1">
    <property type="nucleotide sequence ID" value="XM_043145713.1"/>
</dbReference>
<feature type="region of interest" description="Disordered" evidence="5">
    <location>
        <begin position="321"/>
        <end position="346"/>
    </location>
</feature>
<dbReference type="GO" id="GO:0016491">
    <property type="term" value="F:oxidoreductase activity"/>
    <property type="evidence" value="ECO:0007669"/>
    <property type="project" value="InterPro"/>
</dbReference>
<dbReference type="EMBL" id="BBTG02000001">
    <property type="protein sequence ID" value="GAO16265.1"/>
    <property type="molecule type" value="Genomic_DNA"/>
</dbReference>
<feature type="domain" description="Fatty acid hydroxylase" evidence="7">
    <location>
        <begin position="170"/>
        <end position="294"/>
    </location>
</feature>
<gene>
    <name evidence="9" type="ORF">UV8b_08216</name>
    <name evidence="8" type="ORF">UVI_02000430</name>
</gene>
<dbReference type="AlphaFoldDB" id="A0A063C5Q3"/>
<reference evidence="9" key="3">
    <citation type="submission" date="2020-03" db="EMBL/GenBank/DDBJ databases">
        <title>A mixture of massive structural variations and highly conserved coding sequences in Ustilaginoidea virens genome.</title>
        <authorList>
            <person name="Zhang K."/>
            <person name="Zhao Z."/>
            <person name="Zhang Z."/>
            <person name="Li Y."/>
            <person name="Hsiang T."/>
            <person name="Sun W."/>
        </authorList>
    </citation>
    <scope>NUCLEOTIDE SEQUENCE</scope>
    <source>
        <strain evidence="9">UV-8b</strain>
    </source>
</reference>
<evidence type="ECO:0000313" key="9">
    <source>
        <dbReference type="EMBL" id="QUC23975.1"/>
    </source>
</evidence>
<sequence length="346" mass="39989">MDVILDLCETFVGDHVFAWLHPAQPGAHSHIVSSNYTSPSPYGLPCHYEPPTKYFTIAPSPAACMSSWPRDNVFRQSINLFLIFWLFGTVVYLLFATLSYVFVFDKEMEKHPKYLKNQPRMEIEQSLWALPGMSVLTLPFSLAEARGYTKLYDTSADGPGLWYDVLQYPLFILFTDFSIYWIHRGLHHPLVYKALHKKHHRWVMPTPYAAYAFHPADGWAQSLPYHVFVLLFPMQKFAFVALFVLVNFWAILIHDGDYLANNPLINGAACHTVHHLCFNYNYGQYTTLWDRLAGSHRAPQKELFRKDTRRDGTEWQRQCNEVEDTVRGEQGNDDGACWPAESKKSV</sequence>
<proteinExistence type="predicted"/>
<dbReference type="STRING" id="1159556.A0A063C5Q3"/>
<dbReference type="GO" id="GO:0016020">
    <property type="term" value="C:membrane"/>
    <property type="evidence" value="ECO:0007669"/>
    <property type="project" value="UniProtKB-SubCell"/>
</dbReference>
<dbReference type="InterPro" id="IPR006694">
    <property type="entry name" value="Fatty_acid_hydroxylase"/>
</dbReference>
<evidence type="ECO:0000256" key="4">
    <source>
        <dbReference type="ARBA" id="ARBA00023136"/>
    </source>
</evidence>
<dbReference type="Proteomes" id="UP000054053">
    <property type="component" value="Unassembled WGS sequence"/>
</dbReference>
<dbReference type="Pfam" id="PF04116">
    <property type="entry name" value="FA_hydroxylase"/>
    <property type="match status" value="1"/>
</dbReference>
<comment type="subcellular location">
    <subcellularLocation>
        <location evidence="1">Membrane</location>
    </subcellularLocation>
</comment>
<dbReference type="InterPro" id="IPR050307">
    <property type="entry name" value="Sterol_Desaturase_Related"/>
</dbReference>
<accession>A0A063C5Q3</accession>
<evidence type="ECO:0000256" key="2">
    <source>
        <dbReference type="ARBA" id="ARBA00022692"/>
    </source>
</evidence>
<evidence type="ECO:0000256" key="1">
    <source>
        <dbReference type="ARBA" id="ARBA00004370"/>
    </source>
</evidence>
<feature type="transmembrane region" description="Helical" evidence="6">
    <location>
        <begin position="237"/>
        <end position="254"/>
    </location>
</feature>
<dbReference type="PANTHER" id="PTHR11863">
    <property type="entry name" value="STEROL DESATURASE"/>
    <property type="match status" value="1"/>
</dbReference>
<dbReference type="KEGG" id="uvi:66068993"/>
<evidence type="ECO:0000256" key="3">
    <source>
        <dbReference type="ARBA" id="ARBA00022989"/>
    </source>
</evidence>
<organism evidence="8 11">
    <name type="scientific">Ustilaginoidea virens</name>
    <name type="common">Rice false smut fungus</name>
    <name type="synonym">Villosiclava virens</name>
    <dbReference type="NCBI Taxonomy" id="1159556"/>
    <lineage>
        <taxon>Eukaryota</taxon>
        <taxon>Fungi</taxon>
        <taxon>Dikarya</taxon>
        <taxon>Ascomycota</taxon>
        <taxon>Pezizomycotina</taxon>
        <taxon>Sordariomycetes</taxon>
        <taxon>Hypocreomycetidae</taxon>
        <taxon>Hypocreales</taxon>
        <taxon>Clavicipitaceae</taxon>
        <taxon>Ustilaginoidea</taxon>
    </lineage>
</organism>
<keyword evidence="4 6" id="KW-0472">Membrane</keyword>
<name>A0A063C5Q3_USTVR</name>
<evidence type="ECO:0000313" key="11">
    <source>
        <dbReference type="Proteomes" id="UP000054053"/>
    </source>
</evidence>